<evidence type="ECO:0000256" key="1">
    <source>
        <dbReference type="SAM" id="MobiDB-lite"/>
    </source>
</evidence>
<reference evidence="3" key="1">
    <citation type="submission" date="2016-07" db="EMBL/GenBank/DDBJ databases">
        <title>Frankia sp. NRRL B-16219 Genome sequencing.</title>
        <authorList>
            <person name="Ghodhbane-Gtari F."/>
            <person name="Swanson E."/>
            <person name="Gueddou A."/>
            <person name="Louati M."/>
            <person name="Nouioui I."/>
            <person name="Hezbri K."/>
            <person name="Abebe-Akele F."/>
            <person name="Simpson S."/>
            <person name="Morris K."/>
            <person name="Thomas K."/>
            <person name="Gtari M."/>
            <person name="Tisa L.S."/>
        </authorList>
    </citation>
    <scope>NUCLEOTIDE SEQUENCE [LARGE SCALE GENOMIC DNA]</scope>
    <source>
        <strain evidence="3">NRRL B-16219</strain>
    </source>
</reference>
<evidence type="ECO:0000313" key="2">
    <source>
        <dbReference type="EMBL" id="OHV46630.1"/>
    </source>
</evidence>
<protein>
    <submittedName>
        <fullName evidence="2">Uncharacterized protein</fullName>
    </submittedName>
</protein>
<name>A0A1S1RKB4_9ACTN</name>
<sequence>MTDPLPRVPGMKCHCLCGILHPDETTLCTDQYETVRPLVARGPERPLQMCLPCAQAHDIRTAAKAIRSAAETFAAQGKRIAYLEDELVDAWHAGYRDGSSLRAVLGMTADEYATWTTGRPDQAATRSPQASSSQQVGDLPPDQCRPVVVQDQDGRDVTVSVLGAQEMTEQGRQALGDLVRAAEQQFRADHPNIGPVLRTVIEAVADKAQAAGLILREASQAAQVTPAATSRVLQGAAATTHLDDLVRLASWAGLDIVAVPASSWTALDTTGQERG</sequence>
<dbReference type="RefSeq" id="WP_071059513.1">
    <property type="nucleotide sequence ID" value="NZ_MAXA01000002.1"/>
</dbReference>
<accession>A0A1S1RKB4</accession>
<keyword evidence="3" id="KW-1185">Reference proteome</keyword>
<comment type="caution">
    <text evidence="2">The sequence shown here is derived from an EMBL/GenBank/DDBJ whole genome shotgun (WGS) entry which is preliminary data.</text>
</comment>
<dbReference type="OrthoDB" id="8780661at2"/>
<dbReference type="EMBL" id="MAXA01000002">
    <property type="protein sequence ID" value="OHV46630.1"/>
    <property type="molecule type" value="Genomic_DNA"/>
</dbReference>
<organism evidence="2 3">
    <name type="scientific">Parafrankia soli</name>
    <dbReference type="NCBI Taxonomy" id="2599596"/>
    <lineage>
        <taxon>Bacteria</taxon>
        <taxon>Bacillati</taxon>
        <taxon>Actinomycetota</taxon>
        <taxon>Actinomycetes</taxon>
        <taxon>Frankiales</taxon>
        <taxon>Frankiaceae</taxon>
        <taxon>Parafrankia</taxon>
    </lineage>
</organism>
<evidence type="ECO:0000313" key="3">
    <source>
        <dbReference type="Proteomes" id="UP000179769"/>
    </source>
</evidence>
<proteinExistence type="predicted"/>
<gene>
    <name evidence="2" type="ORF">BBK14_01925</name>
</gene>
<dbReference type="AlphaFoldDB" id="A0A1S1RKB4"/>
<feature type="compositionally biased region" description="Polar residues" evidence="1">
    <location>
        <begin position="117"/>
        <end position="136"/>
    </location>
</feature>
<dbReference type="Proteomes" id="UP000179769">
    <property type="component" value="Unassembled WGS sequence"/>
</dbReference>
<feature type="region of interest" description="Disordered" evidence="1">
    <location>
        <begin position="117"/>
        <end position="142"/>
    </location>
</feature>